<feature type="non-terminal residue" evidence="3">
    <location>
        <position position="602"/>
    </location>
</feature>
<dbReference type="PANTHER" id="PTHR43503">
    <property type="entry name" value="MCG48959-RELATED"/>
    <property type="match status" value="1"/>
</dbReference>
<dbReference type="EMBL" id="JBBJBU010000008">
    <property type="protein sequence ID" value="KAK7204421.1"/>
    <property type="molecule type" value="Genomic_DNA"/>
</dbReference>
<dbReference type="Gene3D" id="2.120.10.80">
    <property type="entry name" value="Kelch-type beta propeller"/>
    <property type="match status" value="2"/>
</dbReference>
<dbReference type="InterPro" id="IPR011333">
    <property type="entry name" value="SKP1/BTB/POZ_sf"/>
</dbReference>
<dbReference type="Proteomes" id="UP001498771">
    <property type="component" value="Unassembled WGS sequence"/>
</dbReference>
<dbReference type="PANTHER" id="PTHR43503:SF2">
    <property type="entry name" value="NEGATIVE REGULATOR OF SPORULATION MDS3-RELATED"/>
    <property type="match status" value="1"/>
</dbReference>
<gene>
    <name evidence="3" type="ORF">BZA70DRAFT_280717</name>
</gene>
<dbReference type="InterPro" id="IPR015915">
    <property type="entry name" value="Kelch-typ_b-propeller"/>
</dbReference>
<keyword evidence="2" id="KW-0677">Repeat</keyword>
<sequence>MSSSTPVSVHRLKGLVPPRLIGAALAVHENRLFVHGGKYASSKTDAISSALYVLDLESHVWSRLYPPTRSSTSTAVSLSSSSQPVTMHSFFHPTADAPSPRFFHSLTYHKNRLYTYGGMKFRNATAADLWYFDLELSSWVELPASSGDDSAGRWAHCAGVCGSTLVVLGGQDADANYMGDILLFDLARNVWETQLRSLPSGDRYSVGFGVYRSTLIASCVGDSSAAGKARPNLVLFSNYNTESSSMSLDVISPPAVSFSHVPVSLADTAAPPFLRFPTGGVLGDYIIMGGVYLSTAAQNYAVHAYNTRTKRWTQVQYQQHVRSARSSWNTSFFSEAQSKYVLLGADESATMMLDDYHERIINFSHMLEIDLASFGIFAGRQSAAMSFSKAGQALGQVALKDGGFADMEIVCFAPEADGRTPFSDEKGVMPSTRRISVNSRILRERWGSYYSVLETAGEVDDSSVVESMPGTRRGTTTTVESFVSTVLEKRMYAPFEETERRVLFMPERYEVVRELVGWFYTGTIAEESDVRTLSGLLVLSRRCQIGLLRARVVERLEEMVDEALAQRASTEGVSREGEVLRRIYYAAAGAGEVGLLKRVGGV</sequence>
<dbReference type="RefSeq" id="XP_064767454.1">
    <property type="nucleotide sequence ID" value="XM_064913015.1"/>
</dbReference>
<dbReference type="SUPFAM" id="SSF117281">
    <property type="entry name" value="Kelch motif"/>
    <property type="match status" value="1"/>
</dbReference>
<evidence type="ECO:0008006" key="5">
    <source>
        <dbReference type="Google" id="ProtNLM"/>
    </source>
</evidence>
<evidence type="ECO:0000313" key="3">
    <source>
        <dbReference type="EMBL" id="KAK7204421.1"/>
    </source>
</evidence>
<accession>A0ABR1F3L1</accession>
<name>A0ABR1F3L1_9ASCO</name>
<dbReference type="Gene3D" id="3.30.710.10">
    <property type="entry name" value="Potassium Channel Kv1.1, Chain A"/>
    <property type="match status" value="1"/>
</dbReference>
<dbReference type="GeneID" id="90038527"/>
<dbReference type="Pfam" id="PF24681">
    <property type="entry name" value="Kelch_KLHDC2_KLHL20_DRC7"/>
    <property type="match status" value="1"/>
</dbReference>
<evidence type="ECO:0000256" key="2">
    <source>
        <dbReference type="ARBA" id="ARBA00022737"/>
    </source>
</evidence>
<reference evidence="3 4" key="1">
    <citation type="submission" date="2024-03" db="EMBL/GenBank/DDBJ databases">
        <title>Genome-scale model development and genomic sequencing of the oleaginous clade Lipomyces.</title>
        <authorList>
            <consortium name="Lawrence Berkeley National Laboratory"/>
            <person name="Czajka J.J."/>
            <person name="Han Y."/>
            <person name="Kim J."/>
            <person name="Mondo S.J."/>
            <person name="Hofstad B.A."/>
            <person name="Robles A."/>
            <person name="Haridas S."/>
            <person name="Riley R."/>
            <person name="LaButti K."/>
            <person name="Pangilinan J."/>
            <person name="Andreopoulos W."/>
            <person name="Lipzen A."/>
            <person name="Yan J."/>
            <person name="Wang M."/>
            <person name="Ng V."/>
            <person name="Grigoriev I.V."/>
            <person name="Spatafora J.W."/>
            <person name="Magnuson J.K."/>
            <person name="Baker S.E."/>
            <person name="Pomraning K.R."/>
        </authorList>
    </citation>
    <scope>NUCLEOTIDE SEQUENCE [LARGE SCALE GENOMIC DNA]</scope>
    <source>
        <strain evidence="3 4">Phaff 52-87</strain>
    </source>
</reference>
<evidence type="ECO:0000313" key="4">
    <source>
        <dbReference type="Proteomes" id="UP001498771"/>
    </source>
</evidence>
<keyword evidence="1" id="KW-0880">Kelch repeat</keyword>
<organism evidence="3 4">
    <name type="scientific">Myxozyma melibiosi</name>
    <dbReference type="NCBI Taxonomy" id="54550"/>
    <lineage>
        <taxon>Eukaryota</taxon>
        <taxon>Fungi</taxon>
        <taxon>Dikarya</taxon>
        <taxon>Ascomycota</taxon>
        <taxon>Saccharomycotina</taxon>
        <taxon>Lipomycetes</taxon>
        <taxon>Lipomycetales</taxon>
        <taxon>Lipomycetaceae</taxon>
        <taxon>Myxozyma</taxon>
    </lineage>
</organism>
<comment type="caution">
    <text evidence="3">The sequence shown here is derived from an EMBL/GenBank/DDBJ whole genome shotgun (WGS) entry which is preliminary data.</text>
</comment>
<proteinExistence type="predicted"/>
<keyword evidence="4" id="KW-1185">Reference proteome</keyword>
<evidence type="ECO:0000256" key="1">
    <source>
        <dbReference type="ARBA" id="ARBA00022441"/>
    </source>
</evidence>
<protein>
    <recommendedName>
        <fullName evidence="5">BTB domain-containing protein</fullName>
    </recommendedName>
</protein>